<organism evidence="3">
    <name type="scientific">viral metagenome</name>
    <dbReference type="NCBI Taxonomy" id="1070528"/>
    <lineage>
        <taxon>unclassified sequences</taxon>
        <taxon>metagenomes</taxon>
        <taxon>organismal metagenomes</taxon>
    </lineage>
</organism>
<dbReference type="SUPFAM" id="SSF53300">
    <property type="entry name" value="vWA-like"/>
    <property type="match status" value="1"/>
</dbReference>
<evidence type="ECO:0000256" key="1">
    <source>
        <dbReference type="SAM" id="MobiDB-lite"/>
    </source>
</evidence>
<feature type="domain" description="VWFA" evidence="2">
    <location>
        <begin position="52"/>
        <end position="241"/>
    </location>
</feature>
<reference evidence="3" key="1">
    <citation type="journal article" date="2020" name="Nature">
        <title>Giant virus diversity and host interactions through global metagenomics.</title>
        <authorList>
            <person name="Schulz F."/>
            <person name="Roux S."/>
            <person name="Paez-Espino D."/>
            <person name="Jungbluth S."/>
            <person name="Walsh D.A."/>
            <person name="Denef V.J."/>
            <person name="McMahon K.D."/>
            <person name="Konstantinidis K.T."/>
            <person name="Eloe-Fadrosh E.A."/>
            <person name="Kyrpides N.C."/>
            <person name="Woyke T."/>
        </authorList>
    </citation>
    <scope>NUCLEOTIDE SEQUENCE</scope>
    <source>
        <strain evidence="3">GVMAG-M-3300027759-42</strain>
    </source>
</reference>
<sequence>MSTLQFTNIISSDILIHSEKASLPLIDIGEDEYFGILKTNIDKTRMVNTPTLMKFTIDKTGSMNEQQTRKTTKMDYVVQTFISMMEYLSKLDAQIFVQVNTFNITVDELIQCVRITPDNLDEMINKIKSIRADESTDIGLAMEKANEELAQYAEENPEHQIGHIFMTDGDQTRNVKMVSELTELVNSKYNNILVGFGIDHNVDLLSNMADKKNTEYKFVDNMENTSLVYGETVHKFIYPALRNVEFRIENGKLYDWKKNEWTVCLYEDVIIGEAEKVYHIKTTDPSNVLVNIHGSLASLPVTVEISDFDKEFRLLDTATPIPDLVTITTGDIISNDLTKYAFRQKVQELLFRAKSIKYDSISSFKSELRDAFRTIRKYMRMNLLLNDGLLKMICDDIVITYRTIGLGNGRAFAVARQTSQGRQQSYNTGSSQASNKTDTLDLQRQNAVGPDMFDFVPSTPRPVLKRMNTISQRVADERFSASLPNSDDELNVDTFTKYDERGFFHPPVSVFKNIFEDDNYLPEDEIEYYLPSTNYTTCYATPDVLQTMRTMSKRNP</sequence>
<protein>
    <recommendedName>
        <fullName evidence="2">VWFA domain-containing protein</fullName>
    </recommendedName>
</protein>
<feature type="region of interest" description="Disordered" evidence="1">
    <location>
        <begin position="419"/>
        <end position="438"/>
    </location>
</feature>
<dbReference type="AlphaFoldDB" id="A0A6C0L9V0"/>
<accession>A0A6C0L9V0</accession>
<name>A0A6C0L9V0_9ZZZZ</name>
<dbReference type="PROSITE" id="PS50234">
    <property type="entry name" value="VWFA"/>
    <property type="match status" value="1"/>
</dbReference>
<evidence type="ECO:0000259" key="2">
    <source>
        <dbReference type="PROSITE" id="PS50234"/>
    </source>
</evidence>
<dbReference type="InterPro" id="IPR036465">
    <property type="entry name" value="vWFA_dom_sf"/>
</dbReference>
<evidence type="ECO:0000313" key="3">
    <source>
        <dbReference type="EMBL" id="QHU26855.1"/>
    </source>
</evidence>
<dbReference type="EMBL" id="MN740445">
    <property type="protein sequence ID" value="QHU26855.1"/>
    <property type="molecule type" value="Genomic_DNA"/>
</dbReference>
<dbReference type="Pfam" id="PF00092">
    <property type="entry name" value="VWA"/>
    <property type="match status" value="1"/>
</dbReference>
<dbReference type="Gene3D" id="3.40.50.410">
    <property type="entry name" value="von Willebrand factor, type A domain"/>
    <property type="match status" value="1"/>
</dbReference>
<dbReference type="InterPro" id="IPR002035">
    <property type="entry name" value="VWF_A"/>
</dbReference>
<proteinExistence type="predicted"/>